<feature type="transmembrane region" description="Helical" evidence="6">
    <location>
        <begin position="80"/>
        <end position="108"/>
    </location>
</feature>
<dbReference type="Proteomes" id="UP000276133">
    <property type="component" value="Unassembled WGS sequence"/>
</dbReference>
<dbReference type="STRING" id="10195.A0A3M7P578"/>
<keyword evidence="5 6" id="KW-0472">Membrane</keyword>
<reference evidence="7 8" key="1">
    <citation type="journal article" date="2018" name="Sci. Rep.">
        <title>Genomic signatures of local adaptation to the degree of environmental predictability in rotifers.</title>
        <authorList>
            <person name="Franch-Gras L."/>
            <person name="Hahn C."/>
            <person name="Garcia-Roger E.M."/>
            <person name="Carmona M.J."/>
            <person name="Serra M."/>
            <person name="Gomez A."/>
        </authorList>
    </citation>
    <scope>NUCLEOTIDE SEQUENCE [LARGE SCALE GENOMIC DNA]</scope>
    <source>
        <strain evidence="7">HYR1</strain>
    </source>
</reference>
<keyword evidence="8" id="KW-1185">Reference proteome</keyword>
<feature type="transmembrane region" description="Helical" evidence="6">
    <location>
        <begin position="38"/>
        <end position="60"/>
    </location>
</feature>
<feature type="transmembrane region" description="Helical" evidence="6">
    <location>
        <begin position="6"/>
        <end position="26"/>
    </location>
</feature>
<protein>
    <submittedName>
        <fullName evidence="7">Transmembrane adipocyte-associated 1-like protein</fullName>
    </submittedName>
</protein>
<keyword evidence="3 6" id="KW-0812">Transmembrane</keyword>
<dbReference type="EMBL" id="REGN01013452">
    <property type="protein sequence ID" value="RMZ93917.1"/>
    <property type="molecule type" value="Genomic_DNA"/>
</dbReference>
<feature type="non-terminal residue" evidence="7">
    <location>
        <position position="1"/>
    </location>
</feature>
<dbReference type="PANTHER" id="PTHR15876">
    <property type="entry name" value="TRANSMEMBRANE PROTEIN ADIPOCYTE-ASSOCIATED 1"/>
    <property type="match status" value="1"/>
</dbReference>
<dbReference type="GO" id="GO:0005886">
    <property type="term" value="C:plasma membrane"/>
    <property type="evidence" value="ECO:0007669"/>
    <property type="project" value="TreeGrafter"/>
</dbReference>
<evidence type="ECO:0000313" key="7">
    <source>
        <dbReference type="EMBL" id="RMZ93917.1"/>
    </source>
</evidence>
<dbReference type="GO" id="GO:0004930">
    <property type="term" value="F:G protein-coupled receptor activity"/>
    <property type="evidence" value="ECO:0007669"/>
    <property type="project" value="TreeGrafter"/>
</dbReference>
<feature type="non-terminal residue" evidence="7">
    <location>
        <position position="245"/>
    </location>
</feature>
<comment type="similarity">
    <text evidence="2">Belongs to the UPF0359 family.</text>
</comment>
<dbReference type="PANTHER" id="PTHR15876:SF8">
    <property type="entry name" value="TRANSMEMBRANE PROTEIN ADIPOCYTE-ASSOCIATED 1"/>
    <property type="match status" value="1"/>
</dbReference>
<evidence type="ECO:0000256" key="2">
    <source>
        <dbReference type="ARBA" id="ARBA00010125"/>
    </source>
</evidence>
<feature type="transmembrane region" description="Helical" evidence="6">
    <location>
        <begin position="120"/>
        <end position="142"/>
    </location>
</feature>
<organism evidence="7 8">
    <name type="scientific">Brachionus plicatilis</name>
    <name type="common">Marine rotifer</name>
    <name type="synonym">Brachionus muelleri</name>
    <dbReference type="NCBI Taxonomy" id="10195"/>
    <lineage>
        <taxon>Eukaryota</taxon>
        <taxon>Metazoa</taxon>
        <taxon>Spiralia</taxon>
        <taxon>Gnathifera</taxon>
        <taxon>Rotifera</taxon>
        <taxon>Eurotatoria</taxon>
        <taxon>Monogononta</taxon>
        <taxon>Pseudotrocha</taxon>
        <taxon>Ploima</taxon>
        <taxon>Brachionidae</taxon>
        <taxon>Brachionus</taxon>
    </lineage>
</organism>
<name>A0A3M7P578_BRAPC</name>
<dbReference type="Pfam" id="PF10160">
    <property type="entry name" value="Tmemb_40"/>
    <property type="match status" value="1"/>
</dbReference>
<proteinExistence type="inferred from homology"/>
<gene>
    <name evidence="7" type="ORF">BpHYR1_016141</name>
</gene>
<comment type="caution">
    <text evidence="7">The sequence shown here is derived from an EMBL/GenBank/DDBJ whole genome shotgun (WGS) entry which is preliminary data.</text>
</comment>
<feature type="transmembrane region" description="Helical" evidence="6">
    <location>
        <begin position="154"/>
        <end position="174"/>
    </location>
</feature>
<sequence length="245" mass="28821">FKVSWLIIRFSQLGTELSVVFFGIFFARLESHKSIFRIMSLTIPISLLYISIQACLEFVFPDKHYVIKDQTSHFYDLFGLGGMIFWFVSSTVFTIIYFVIYVLPFTNLKEKFPLPMNRSFYLYCLSLGIICFFQSVGSLLVYLNIGDNVDGLCILNLTTFIYFTLYGPLVYFVFLRKFFRKEFLLTSQYLINSSSFNSSTSTKQYNSFQGNESGNWDASWNSNEPRTSRRYSINRDYFFDRSQIY</sequence>
<comment type="subcellular location">
    <subcellularLocation>
        <location evidence="1">Membrane</location>
        <topology evidence="1">Multi-pass membrane protein</topology>
    </subcellularLocation>
</comment>
<dbReference type="InterPro" id="IPR018781">
    <property type="entry name" value="TPRA1/CAND2/CAND8"/>
</dbReference>
<evidence type="ECO:0000256" key="1">
    <source>
        <dbReference type="ARBA" id="ARBA00004141"/>
    </source>
</evidence>
<evidence type="ECO:0000256" key="3">
    <source>
        <dbReference type="ARBA" id="ARBA00022692"/>
    </source>
</evidence>
<dbReference type="OrthoDB" id="10027388at2759"/>
<keyword evidence="4 6" id="KW-1133">Transmembrane helix</keyword>
<evidence type="ECO:0000256" key="5">
    <source>
        <dbReference type="ARBA" id="ARBA00023136"/>
    </source>
</evidence>
<evidence type="ECO:0000313" key="8">
    <source>
        <dbReference type="Proteomes" id="UP000276133"/>
    </source>
</evidence>
<evidence type="ECO:0000256" key="4">
    <source>
        <dbReference type="ARBA" id="ARBA00022989"/>
    </source>
</evidence>
<evidence type="ECO:0000256" key="6">
    <source>
        <dbReference type="SAM" id="Phobius"/>
    </source>
</evidence>
<dbReference type="AlphaFoldDB" id="A0A3M7P578"/>
<accession>A0A3M7P578</accession>